<keyword evidence="1" id="KW-0472">Membrane</keyword>
<dbReference type="Proteomes" id="UP000533429">
    <property type="component" value="Unassembled WGS sequence"/>
</dbReference>
<evidence type="ECO:0000313" key="2">
    <source>
        <dbReference type="EMBL" id="NVP02829.1"/>
    </source>
</evidence>
<organism evidence="2 3">
    <name type="scientific">Photobacterium damselae subsp. damselae</name>
    <name type="common">Listonella damsela</name>
    <dbReference type="NCBI Taxonomy" id="85581"/>
    <lineage>
        <taxon>Bacteria</taxon>
        <taxon>Pseudomonadati</taxon>
        <taxon>Pseudomonadota</taxon>
        <taxon>Gammaproteobacteria</taxon>
        <taxon>Vibrionales</taxon>
        <taxon>Vibrionaceae</taxon>
        <taxon>Photobacterium</taxon>
    </lineage>
</organism>
<dbReference type="EMBL" id="JABXOR010001408">
    <property type="protein sequence ID" value="NVP02829.1"/>
    <property type="molecule type" value="Genomic_DNA"/>
</dbReference>
<evidence type="ECO:0000313" key="3">
    <source>
        <dbReference type="Proteomes" id="UP000533429"/>
    </source>
</evidence>
<protein>
    <submittedName>
        <fullName evidence="2">Uncharacterized protein</fullName>
    </submittedName>
</protein>
<keyword evidence="1" id="KW-0812">Transmembrane</keyword>
<accession>A0A850R5V8</accession>
<evidence type="ECO:0000256" key="1">
    <source>
        <dbReference type="SAM" id="Phobius"/>
    </source>
</evidence>
<sequence>MSLPCYIYNSDDKYSWKLTTGNCEGGLSADFQGKVCILNAYDSSTKTNGIYKISSNIASGCSGSSSVSFSSSEITELPTNNYTATDYQFVSMSFIVLAVFFIVGYLTVK</sequence>
<feature type="transmembrane region" description="Helical" evidence="1">
    <location>
        <begin position="87"/>
        <end position="108"/>
    </location>
</feature>
<name>A0A850R5V8_PHODD</name>
<proteinExistence type="predicted"/>
<keyword evidence="1" id="KW-1133">Transmembrane helix</keyword>
<reference evidence="2 3" key="1">
    <citation type="submission" date="2020-06" db="EMBL/GenBank/DDBJ databases">
        <title>Photobacterium damselae subsp. damselae comparative genomics.</title>
        <authorList>
            <person name="Osorio C.R."/>
        </authorList>
    </citation>
    <scope>NUCLEOTIDE SEQUENCE [LARGE SCALE GENOMIC DNA]</scope>
    <source>
        <strain evidence="2 3">TW250/03</strain>
    </source>
</reference>
<gene>
    <name evidence="2" type="ORF">HWA77_21715</name>
</gene>
<comment type="caution">
    <text evidence="2">The sequence shown here is derived from an EMBL/GenBank/DDBJ whole genome shotgun (WGS) entry which is preliminary data.</text>
</comment>
<dbReference type="AlphaFoldDB" id="A0A850R5V8"/>